<accession>A0A139IJ90</accession>
<feature type="compositionally biased region" description="Basic and acidic residues" evidence="6">
    <location>
        <begin position="375"/>
        <end position="386"/>
    </location>
</feature>
<evidence type="ECO:0000256" key="6">
    <source>
        <dbReference type="SAM" id="MobiDB-lite"/>
    </source>
</evidence>
<evidence type="ECO:0000313" key="9">
    <source>
        <dbReference type="EMBL" id="KXT14705.1"/>
    </source>
</evidence>
<keyword evidence="5" id="KW-0539">Nucleus</keyword>
<dbReference type="EMBL" id="LFZO01000077">
    <property type="protein sequence ID" value="KXT14705.1"/>
    <property type="molecule type" value="Genomic_DNA"/>
</dbReference>
<feature type="domain" description="C3HC-type" evidence="7">
    <location>
        <begin position="96"/>
        <end position="235"/>
    </location>
</feature>
<dbReference type="PANTHER" id="PTHR15835:SF6">
    <property type="entry name" value="ZINC FINGER C3HC-TYPE PROTEIN 1"/>
    <property type="match status" value="1"/>
</dbReference>
<dbReference type="Pfam" id="PF07967">
    <property type="entry name" value="zf-C3HC"/>
    <property type="match status" value="1"/>
</dbReference>
<keyword evidence="10" id="KW-1185">Reference proteome</keyword>
<reference evidence="9 10" key="1">
    <citation type="submission" date="2015-07" db="EMBL/GenBank/DDBJ databases">
        <title>Comparative genomics of the Sigatoka disease complex on banana suggests a link between parallel evolutionary changes in Pseudocercospora fijiensis and Pseudocercospora eumusae and increased virulence on the banana host.</title>
        <authorList>
            <person name="Chang T.-C."/>
            <person name="Salvucci A."/>
            <person name="Crous P.W."/>
            <person name="Stergiopoulos I."/>
        </authorList>
    </citation>
    <scope>NUCLEOTIDE SEQUENCE [LARGE SCALE GENOMIC DNA]</scope>
    <source>
        <strain evidence="9 10">CBS 116634</strain>
    </source>
</reference>
<evidence type="ECO:0000256" key="4">
    <source>
        <dbReference type="ARBA" id="ARBA00022833"/>
    </source>
</evidence>
<feature type="compositionally biased region" description="Basic and acidic residues" evidence="6">
    <location>
        <begin position="400"/>
        <end position="416"/>
    </location>
</feature>
<dbReference type="PANTHER" id="PTHR15835">
    <property type="entry name" value="NUCLEAR-INTERACTING PARTNER OF ALK"/>
    <property type="match status" value="1"/>
</dbReference>
<name>A0A139IJ90_9PEZI</name>
<dbReference type="GO" id="GO:0008270">
    <property type="term" value="F:zinc ion binding"/>
    <property type="evidence" value="ECO:0007669"/>
    <property type="project" value="UniProtKB-KW"/>
</dbReference>
<keyword evidence="2" id="KW-0479">Metal-binding</keyword>
<dbReference type="AlphaFoldDB" id="A0A139IJ90"/>
<evidence type="ECO:0008006" key="11">
    <source>
        <dbReference type="Google" id="ProtNLM"/>
    </source>
</evidence>
<evidence type="ECO:0000256" key="1">
    <source>
        <dbReference type="ARBA" id="ARBA00004123"/>
    </source>
</evidence>
<feature type="domain" description="NuBaID C-terminal" evidence="8">
    <location>
        <begin position="275"/>
        <end position="355"/>
    </location>
</feature>
<evidence type="ECO:0000313" key="10">
    <source>
        <dbReference type="Proteomes" id="UP000073492"/>
    </source>
</evidence>
<proteinExistence type="predicted"/>
<dbReference type="InterPro" id="IPR013909">
    <property type="entry name" value="NuBaID_C"/>
</dbReference>
<dbReference type="Pfam" id="PF08600">
    <property type="entry name" value="NuBaID_C"/>
    <property type="match status" value="1"/>
</dbReference>
<evidence type="ECO:0000259" key="8">
    <source>
        <dbReference type="Pfam" id="PF08600"/>
    </source>
</evidence>
<sequence length="439" mass="49244">MPEAIATTKRKFYKALDALTSTAALPADNGSKSSKKRTYNAAAAFDEARERARKRLRHSTSAASLDSTAASVISIPRKLLNQSSRDVSKPTPQFSPWSQDTFLARLKTFSSVSQWHPKPDPIGELEWAKRGWVCVDVNTVACKGGCERRLVVSMNINQKVKSSTEAEEGPGDEAEAEALEQDLADRYREEIVEGHSSSCLWHKAGCKDDIYRLPIVRPSVWQPGLRKRFRSLCDIGSSIDKVKIRSLDDSSAKVLMDLPTTILENHATDEDAVRAFTIAMHGWRGSNEAGNELLECDACFQRVGLWMYQPDYRSSRRSNNDDEANNENSAIIDLVELHRDHCPWRNPATQKASGSLSGLHAIEILHRVVSTCARDQRRRSQEHEPAEVPQDEAPESAHILSREEIIRQDNERESRLGKLKKLFNIKRRSTTKTPSKTAA</sequence>
<feature type="region of interest" description="Disordered" evidence="6">
    <location>
        <begin position="375"/>
        <end position="439"/>
    </location>
</feature>
<dbReference type="OrthoDB" id="2592092at2759"/>
<organism evidence="9 10">
    <name type="scientific">Pseudocercospora musae</name>
    <dbReference type="NCBI Taxonomy" id="113226"/>
    <lineage>
        <taxon>Eukaryota</taxon>
        <taxon>Fungi</taxon>
        <taxon>Dikarya</taxon>
        <taxon>Ascomycota</taxon>
        <taxon>Pezizomycotina</taxon>
        <taxon>Dothideomycetes</taxon>
        <taxon>Dothideomycetidae</taxon>
        <taxon>Mycosphaerellales</taxon>
        <taxon>Mycosphaerellaceae</taxon>
        <taxon>Pseudocercospora</taxon>
    </lineage>
</organism>
<comment type="subcellular location">
    <subcellularLocation>
        <location evidence="1">Nucleus</location>
    </subcellularLocation>
</comment>
<evidence type="ECO:0000256" key="5">
    <source>
        <dbReference type="ARBA" id="ARBA00023242"/>
    </source>
</evidence>
<evidence type="ECO:0000259" key="7">
    <source>
        <dbReference type="Pfam" id="PF07967"/>
    </source>
</evidence>
<dbReference type="GO" id="GO:0005634">
    <property type="term" value="C:nucleus"/>
    <property type="evidence" value="ECO:0007669"/>
    <property type="project" value="UniProtKB-SubCell"/>
</dbReference>
<evidence type="ECO:0000256" key="2">
    <source>
        <dbReference type="ARBA" id="ARBA00022723"/>
    </source>
</evidence>
<feature type="compositionally biased region" description="Basic residues" evidence="6">
    <location>
        <begin position="417"/>
        <end position="430"/>
    </location>
</feature>
<protein>
    <recommendedName>
        <fullName evidence="11">C3HC-type domain-containing protein</fullName>
    </recommendedName>
</protein>
<keyword evidence="3" id="KW-0863">Zinc-finger</keyword>
<gene>
    <name evidence="9" type="ORF">AC579_6415</name>
</gene>
<keyword evidence="4" id="KW-0862">Zinc</keyword>
<dbReference type="InterPro" id="IPR012935">
    <property type="entry name" value="NuBaID_N"/>
</dbReference>
<comment type="caution">
    <text evidence="9">The sequence shown here is derived from an EMBL/GenBank/DDBJ whole genome shotgun (WGS) entry which is preliminary data.</text>
</comment>
<dbReference type="STRING" id="113226.A0A139IJ90"/>
<dbReference type="Proteomes" id="UP000073492">
    <property type="component" value="Unassembled WGS sequence"/>
</dbReference>
<evidence type="ECO:0000256" key="3">
    <source>
        <dbReference type="ARBA" id="ARBA00022771"/>
    </source>
</evidence>